<protein>
    <recommendedName>
        <fullName evidence="4">Mobilization protein MobC</fullName>
    </recommendedName>
</protein>
<keyword evidence="3" id="KW-1185">Reference proteome</keyword>
<organism evidence="2 3">
    <name type="scientific">Ralstonia condita</name>
    <dbReference type="NCBI Taxonomy" id="3058600"/>
    <lineage>
        <taxon>Bacteria</taxon>
        <taxon>Pseudomonadati</taxon>
        <taxon>Pseudomonadota</taxon>
        <taxon>Betaproteobacteria</taxon>
        <taxon>Burkholderiales</taxon>
        <taxon>Burkholderiaceae</taxon>
        <taxon>Ralstonia</taxon>
    </lineage>
</organism>
<proteinExistence type="predicted"/>
<gene>
    <name evidence="2" type="ORF">LMG7141_04144</name>
</gene>
<evidence type="ECO:0008006" key="4">
    <source>
        <dbReference type="Google" id="ProtNLM"/>
    </source>
</evidence>
<reference evidence="2 3" key="1">
    <citation type="submission" date="2023-07" db="EMBL/GenBank/DDBJ databases">
        <authorList>
            <person name="Peeters C."/>
        </authorList>
    </citation>
    <scope>NUCLEOTIDE SEQUENCE [LARGE SCALE GENOMIC DNA]</scope>
    <source>
        <strain evidence="2 3">LMG 7141</strain>
    </source>
</reference>
<comment type="caution">
    <text evidence="2">The sequence shown here is derived from an EMBL/GenBank/DDBJ whole genome shotgun (WGS) entry which is preliminary data.</text>
</comment>
<evidence type="ECO:0000256" key="1">
    <source>
        <dbReference type="SAM" id="MobiDB-lite"/>
    </source>
</evidence>
<name>A0ABN9J625_9RALS</name>
<evidence type="ECO:0000313" key="3">
    <source>
        <dbReference type="Proteomes" id="UP001189616"/>
    </source>
</evidence>
<accession>A0ABN9J625</accession>
<feature type="region of interest" description="Disordered" evidence="1">
    <location>
        <begin position="1"/>
        <end position="26"/>
    </location>
</feature>
<sequence length="88" mass="9966">MARKRTVSIDTLEQAKRELSELPPKPAQEKHVDAALEEMKPLIQALLKKGYSRADVCEHLSRLGIPAKEYQLKALLSKKRASTKERQA</sequence>
<dbReference type="EMBL" id="CATYWO010000013">
    <property type="protein sequence ID" value="CAJ0802684.1"/>
    <property type="molecule type" value="Genomic_DNA"/>
</dbReference>
<evidence type="ECO:0000313" key="2">
    <source>
        <dbReference type="EMBL" id="CAJ0802684.1"/>
    </source>
</evidence>
<dbReference type="Proteomes" id="UP001189616">
    <property type="component" value="Unassembled WGS sequence"/>
</dbReference>